<sequence length="50" mass="5820">MTLSQILAKDSYMDEDIPSVGKYKVFLVIQDGQVELMEMGKQKKREEIKK</sequence>
<name>X0TR18_9ZZZZ</name>
<dbReference type="EMBL" id="BARS01015368">
    <property type="protein sequence ID" value="GAF89666.1"/>
    <property type="molecule type" value="Genomic_DNA"/>
</dbReference>
<gene>
    <name evidence="1" type="ORF">S01H1_25438</name>
</gene>
<evidence type="ECO:0000313" key="1">
    <source>
        <dbReference type="EMBL" id="GAF89666.1"/>
    </source>
</evidence>
<dbReference type="AlphaFoldDB" id="X0TR18"/>
<reference evidence="1" key="1">
    <citation type="journal article" date="2014" name="Front. Microbiol.">
        <title>High frequency of phylogenetically diverse reductive dehalogenase-homologous genes in deep subseafloor sedimentary metagenomes.</title>
        <authorList>
            <person name="Kawai M."/>
            <person name="Futagami T."/>
            <person name="Toyoda A."/>
            <person name="Takaki Y."/>
            <person name="Nishi S."/>
            <person name="Hori S."/>
            <person name="Arai W."/>
            <person name="Tsubouchi T."/>
            <person name="Morono Y."/>
            <person name="Uchiyama I."/>
            <person name="Ito T."/>
            <person name="Fujiyama A."/>
            <person name="Inagaki F."/>
            <person name="Takami H."/>
        </authorList>
    </citation>
    <scope>NUCLEOTIDE SEQUENCE</scope>
    <source>
        <strain evidence="1">Expedition CK06-06</strain>
    </source>
</reference>
<comment type="caution">
    <text evidence="1">The sequence shown here is derived from an EMBL/GenBank/DDBJ whole genome shotgun (WGS) entry which is preliminary data.</text>
</comment>
<accession>X0TR18</accession>
<organism evidence="1">
    <name type="scientific">marine sediment metagenome</name>
    <dbReference type="NCBI Taxonomy" id="412755"/>
    <lineage>
        <taxon>unclassified sequences</taxon>
        <taxon>metagenomes</taxon>
        <taxon>ecological metagenomes</taxon>
    </lineage>
</organism>
<protein>
    <submittedName>
        <fullName evidence="1">Uncharacterized protein</fullName>
    </submittedName>
</protein>
<proteinExistence type="predicted"/>